<dbReference type="PANTHER" id="PTHR30346:SF17">
    <property type="entry name" value="LYSR FAMILY TRANSCRIPTIONAL REGULATOR"/>
    <property type="match status" value="1"/>
</dbReference>
<protein>
    <submittedName>
        <fullName evidence="6">LysR family transcriptional regulator</fullName>
    </submittedName>
</protein>
<evidence type="ECO:0000313" key="6">
    <source>
        <dbReference type="EMBL" id="KDN54131.1"/>
    </source>
</evidence>
<dbReference type="InterPro" id="IPR000847">
    <property type="entry name" value="LysR_HTH_N"/>
</dbReference>
<dbReference type="SUPFAM" id="SSF53850">
    <property type="entry name" value="Periplasmic binding protein-like II"/>
    <property type="match status" value="1"/>
</dbReference>
<evidence type="ECO:0000256" key="4">
    <source>
        <dbReference type="ARBA" id="ARBA00023163"/>
    </source>
</evidence>
<dbReference type="PROSITE" id="PS50931">
    <property type="entry name" value="HTH_LYSR"/>
    <property type="match status" value="1"/>
</dbReference>
<dbReference type="FunFam" id="1.10.10.10:FF:000001">
    <property type="entry name" value="LysR family transcriptional regulator"/>
    <property type="match status" value="1"/>
</dbReference>
<accession>A0A066WJU9</accession>
<dbReference type="PATRIC" id="fig|1492738.3.peg.2770"/>
<evidence type="ECO:0000313" key="7">
    <source>
        <dbReference type="Proteomes" id="UP000027064"/>
    </source>
</evidence>
<keyword evidence="2" id="KW-0805">Transcription regulation</keyword>
<dbReference type="GO" id="GO:0032993">
    <property type="term" value="C:protein-DNA complex"/>
    <property type="evidence" value="ECO:0007669"/>
    <property type="project" value="TreeGrafter"/>
</dbReference>
<keyword evidence="7" id="KW-1185">Reference proteome</keyword>
<evidence type="ECO:0000256" key="1">
    <source>
        <dbReference type="ARBA" id="ARBA00009437"/>
    </source>
</evidence>
<dbReference type="InterPro" id="IPR005119">
    <property type="entry name" value="LysR_subst-bd"/>
</dbReference>
<dbReference type="InterPro" id="IPR036390">
    <property type="entry name" value="WH_DNA-bd_sf"/>
</dbReference>
<dbReference type="RefSeq" id="WP_035661459.1">
    <property type="nucleotide sequence ID" value="NZ_JNCA01000028.1"/>
</dbReference>
<sequence length="297" mass="34286">MELRHLKYFLKLAEELSFVRAADKLFISQPPLSRQIKELETELGAVLFERNNKRVMLTEAGKYYQKEIQELVQNLERINRTTKKISQNQSGEFRIAYVSSTFSGDISKLIQFLSNEYPFVNFRLYEVPTVKQIAALEEGKIDFGIIRAPLHSPKIDAQLWFKDSFSLVFNRNNYSIESEEELEKLNEATFVFFNKEYAPYFYDALLQICAKYGFNPKVVHESNNISSIIQLVKNGLGISIVPTAIKKSHNYPELEFVELKKSVLFTDILLATPKGNPSEISKLAIEFLTKPTFENEN</sequence>
<evidence type="ECO:0000256" key="2">
    <source>
        <dbReference type="ARBA" id="ARBA00023015"/>
    </source>
</evidence>
<dbReference type="OrthoDB" id="9803735at2"/>
<keyword evidence="4" id="KW-0804">Transcription</keyword>
<dbReference type="STRING" id="1492738.FEM21_27840"/>
<dbReference type="PANTHER" id="PTHR30346">
    <property type="entry name" value="TRANSCRIPTIONAL DUAL REGULATOR HCAR-RELATED"/>
    <property type="match status" value="1"/>
</dbReference>
<dbReference type="GO" id="GO:0003677">
    <property type="term" value="F:DNA binding"/>
    <property type="evidence" value="ECO:0007669"/>
    <property type="project" value="UniProtKB-KW"/>
</dbReference>
<comment type="caution">
    <text evidence="6">The sequence shown here is derived from an EMBL/GenBank/DDBJ whole genome shotgun (WGS) entry which is preliminary data.</text>
</comment>
<dbReference type="eggNOG" id="COG0583">
    <property type="taxonomic scope" value="Bacteria"/>
</dbReference>
<dbReference type="InterPro" id="IPR036388">
    <property type="entry name" value="WH-like_DNA-bd_sf"/>
</dbReference>
<dbReference type="PRINTS" id="PR00039">
    <property type="entry name" value="HTHLYSR"/>
</dbReference>
<dbReference type="EMBL" id="JNCA01000028">
    <property type="protein sequence ID" value="KDN54131.1"/>
    <property type="molecule type" value="Genomic_DNA"/>
</dbReference>
<reference evidence="6 7" key="1">
    <citation type="submission" date="2014-05" db="EMBL/GenBank/DDBJ databases">
        <title>Genome Sequence of Flavobacterium sp. EM1321.</title>
        <authorList>
            <person name="Shin S.-K."/>
            <person name="Yi H."/>
        </authorList>
    </citation>
    <scope>NUCLEOTIDE SEQUENCE [LARGE SCALE GENOMIC DNA]</scope>
    <source>
        <strain evidence="6 7">EM1321</strain>
    </source>
</reference>
<dbReference type="SUPFAM" id="SSF46785">
    <property type="entry name" value="Winged helix' DNA-binding domain"/>
    <property type="match status" value="1"/>
</dbReference>
<feature type="domain" description="HTH lysR-type" evidence="5">
    <location>
        <begin position="1"/>
        <end position="58"/>
    </location>
</feature>
<dbReference type="CDD" id="cd08414">
    <property type="entry name" value="PBP2_LTTR_aromatics_like"/>
    <property type="match status" value="1"/>
</dbReference>
<dbReference type="Gene3D" id="3.40.190.10">
    <property type="entry name" value="Periplasmic binding protein-like II"/>
    <property type="match status" value="2"/>
</dbReference>
<organism evidence="6 7">
    <name type="scientific">Flavobacterium seoulense</name>
    <dbReference type="NCBI Taxonomy" id="1492738"/>
    <lineage>
        <taxon>Bacteria</taxon>
        <taxon>Pseudomonadati</taxon>
        <taxon>Bacteroidota</taxon>
        <taxon>Flavobacteriia</taxon>
        <taxon>Flavobacteriales</taxon>
        <taxon>Flavobacteriaceae</taxon>
        <taxon>Flavobacterium</taxon>
    </lineage>
</organism>
<dbReference type="Pfam" id="PF00126">
    <property type="entry name" value="HTH_1"/>
    <property type="match status" value="1"/>
</dbReference>
<dbReference type="GO" id="GO:0003700">
    <property type="term" value="F:DNA-binding transcription factor activity"/>
    <property type="evidence" value="ECO:0007669"/>
    <property type="project" value="InterPro"/>
</dbReference>
<evidence type="ECO:0000256" key="3">
    <source>
        <dbReference type="ARBA" id="ARBA00023125"/>
    </source>
</evidence>
<comment type="similarity">
    <text evidence="1">Belongs to the LysR transcriptional regulatory family.</text>
</comment>
<proteinExistence type="inferred from homology"/>
<evidence type="ECO:0000259" key="5">
    <source>
        <dbReference type="PROSITE" id="PS50931"/>
    </source>
</evidence>
<keyword evidence="3" id="KW-0238">DNA-binding</keyword>
<dbReference type="AlphaFoldDB" id="A0A066WJU9"/>
<dbReference type="Proteomes" id="UP000027064">
    <property type="component" value="Unassembled WGS sequence"/>
</dbReference>
<dbReference type="Pfam" id="PF03466">
    <property type="entry name" value="LysR_substrate"/>
    <property type="match status" value="1"/>
</dbReference>
<gene>
    <name evidence="6" type="ORF">FEM21_27840</name>
</gene>
<name>A0A066WJU9_9FLAO</name>
<dbReference type="Gene3D" id="1.10.10.10">
    <property type="entry name" value="Winged helix-like DNA-binding domain superfamily/Winged helix DNA-binding domain"/>
    <property type="match status" value="1"/>
</dbReference>